<protein>
    <recommendedName>
        <fullName evidence="9">LemA family protein</fullName>
    </recommendedName>
</protein>
<evidence type="ECO:0008006" key="9">
    <source>
        <dbReference type="Google" id="ProtNLM"/>
    </source>
</evidence>
<evidence type="ECO:0000256" key="5">
    <source>
        <dbReference type="ARBA" id="ARBA00023136"/>
    </source>
</evidence>
<dbReference type="EMBL" id="MHPA01000006">
    <property type="protein sequence ID" value="OGZ73840.1"/>
    <property type="molecule type" value="Genomic_DNA"/>
</dbReference>
<keyword evidence="3 6" id="KW-0812">Transmembrane</keyword>
<dbReference type="STRING" id="1802214.A2908_01245"/>
<organism evidence="7 8">
    <name type="scientific">Candidatus Staskawiczbacteria bacterium RIFCSPLOWO2_01_FULL_38_12b</name>
    <dbReference type="NCBI Taxonomy" id="1802214"/>
    <lineage>
        <taxon>Bacteria</taxon>
        <taxon>Candidatus Staskawicziibacteriota</taxon>
    </lineage>
</organism>
<evidence type="ECO:0000256" key="6">
    <source>
        <dbReference type="SAM" id="Phobius"/>
    </source>
</evidence>
<dbReference type="GO" id="GO:0016020">
    <property type="term" value="C:membrane"/>
    <property type="evidence" value="ECO:0007669"/>
    <property type="project" value="UniProtKB-SubCell"/>
</dbReference>
<dbReference type="AlphaFoldDB" id="A0A1G2IHA3"/>
<dbReference type="Pfam" id="PF04011">
    <property type="entry name" value="LemA"/>
    <property type="match status" value="1"/>
</dbReference>
<keyword evidence="4 6" id="KW-1133">Transmembrane helix</keyword>
<comment type="similarity">
    <text evidence="2">Belongs to the LemA family.</text>
</comment>
<dbReference type="SUPFAM" id="SSF140478">
    <property type="entry name" value="LemA-like"/>
    <property type="match status" value="1"/>
</dbReference>
<dbReference type="PANTHER" id="PTHR34478:SF2">
    <property type="entry name" value="MEMBRANE PROTEIN"/>
    <property type="match status" value="1"/>
</dbReference>
<reference evidence="7 8" key="1">
    <citation type="journal article" date="2016" name="Nat. Commun.">
        <title>Thousands of microbial genomes shed light on interconnected biogeochemical processes in an aquifer system.</title>
        <authorList>
            <person name="Anantharaman K."/>
            <person name="Brown C.T."/>
            <person name="Hug L.A."/>
            <person name="Sharon I."/>
            <person name="Castelle C.J."/>
            <person name="Probst A.J."/>
            <person name="Thomas B.C."/>
            <person name="Singh A."/>
            <person name="Wilkins M.J."/>
            <person name="Karaoz U."/>
            <person name="Brodie E.L."/>
            <person name="Williams K.H."/>
            <person name="Hubbard S.S."/>
            <person name="Banfield J.F."/>
        </authorList>
    </citation>
    <scope>NUCLEOTIDE SEQUENCE [LARGE SCALE GENOMIC DNA]</scope>
</reference>
<evidence type="ECO:0000313" key="7">
    <source>
        <dbReference type="EMBL" id="OGZ73840.1"/>
    </source>
</evidence>
<dbReference type="Gene3D" id="1.20.1440.20">
    <property type="entry name" value="LemA-like domain"/>
    <property type="match status" value="1"/>
</dbReference>
<proteinExistence type="inferred from homology"/>
<dbReference type="InterPro" id="IPR023353">
    <property type="entry name" value="LemA-like_dom_sf"/>
</dbReference>
<evidence type="ECO:0000256" key="4">
    <source>
        <dbReference type="ARBA" id="ARBA00022989"/>
    </source>
</evidence>
<evidence type="ECO:0000256" key="3">
    <source>
        <dbReference type="ARBA" id="ARBA00022692"/>
    </source>
</evidence>
<dbReference type="PANTHER" id="PTHR34478">
    <property type="entry name" value="PROTEIN LEMA"/>
    <property type="match status" value="1"/>
</dbReference>
<comment type="subcellular location">
    <subcellularLocation>
        <location evidence="1">Membrane</location>
        <topology evidence="1">Single-pass membrane protein</topology>
    </subcellularLocation>
</comment>
<dbReference type="Proteomes" id="UP000176774">
    <property type="component" value="Unassembled WGS sequence"/>
</dbReference>
<evidence type="ECO:0000313" key="8">
    <source>
        <dbReference type="Proteomes" id="UP000176774"/>
    </source>
</evidence>
<keyword evidence="5 6" id="KW-0472">Membrane</keyword>
<sequence length="185" mass="20655">MSPIVIIILVAVGAVVLWVIAIFNGLVTLKNRAKEAWADIDVQLKRRYDLIPNLVETVKGYATHEKELFENVTKARTAAMSAQGVGAKGEAENMLSGTLKSLFAVSENYPELKASVNFLELQRELTDTEDKIQAARRFYNTNVRDLNIKVESFPANMIAGSFGFKIMELFQTANEAEREPVKVNF</sequence>
<comment type="caution">
    <text evidence="7">The sequence shown here is derived from an EMBL/GenBank/DDBJ whole genome shotgun (WGS) entry which is preliminary data.</text>
</comment>
<evidence type="ECO:0000256" key="2">
    <source>
        <dbReference type="ARBA" id="ARBA00008854"/>
    </source>
</evidence>
<name>A0A1G2IHA3_9BACT</name>
<accession>A0A1G2IHA3</accession>
<evidence type="ECO:0000256" key="1">
    <source>
        <dbReference type="ARBA" id="ARBA00004167"/>
    </source>
</evidence>
<feature type="transmembrane region" description="Helical" evidence="6">
    <location>
        <begin position="6"/>
        <end position="27"/>
    </location>
</feature>
<dbReference type="InterPro" id="IPR007156">
    <property type="entry name" value="MamQ_LemA"/>
</dbReference>
<gene>
    <name evidence="7" type="ORF">A2908_01245</name>
</gene>